<dbReference type="Pfam" id="PF13450">
    <property type="entry name" value="NAD_binding_8"/>
    <property type="match status" value="1"/>
</dbReference>
<proteinExistence type="inferred from homology"/>
<protein>
    <submittedName>
        <fullName evidence="7">UDP-galactopyranose mutase</fullName>
        <ecNumber evidence="7">5.4.99.9</ecNumber>
    </submittedName>
</protein>
<dbReference type="Proteomes" id="UP001265083">
    <property type="component" value="Unassembled WGS sequence"/>
</dbReference>
<accession>A0ABU2GV65</accession>
<reference evidence="7 8" key="1">
    <citation type="submission" date="2023-08" db="EMBL/GenBank/DDBJ databases">
        <title>Bioegradation of LLDPE and BLDPE plastic by marine bacteria from coast plastic debris.</title>
        <authorList>
            <person name="Rong Z."/>
        </authorList>
    </citation>
    <scope>NUCLEOTIDE SEQUENCE [LARGE SCALE GENOMIC DNA]</scope>
    <source>
        <strain evidence="7 8">Z-2</strain>
    </source>
</reference>
<comment type="caution">
    <text evidence="7">The sequence shown here is derived from an EMBL/GenBank/DDBJ whole genome shotgun (WGS) entry which is preliminary data.</text>
</comment>
<dbReference type="RefSeq" id="WP_310951343.1">
    <property type="nucleotide sequence ID" value="NZ_JAVLUS010000013.1"/>
</dbReference>
<name>A0ABU2GV65_9ACTN</name>
<keyword evidence="5 7" id="KW-0413">Isomerase</keyword>
<keyword evidence="8" id="KW-1185">Reference proteome</keyword>
<comment type="cofactor">
    <cofactor evidence="1">
        <name>FAD</name>
        <dbReference type="ChEBI" id="CHEBI:57692"/>
    </cofactor>
</comment>
<evidence type="ECO:0000256" key="5">
    <source>
        <dbReference type="ARBA" id="ARBA00023235"/>
    </source>
</evidence>
<dbReference type="Gene3D" id="3.40.50.720">
    <property type="entry name" value="NAD(P)-binding Rossmann-like Domain"/>
    <property type="match status" value="3"/>
</dbReference>
<dbReference type="Pfam" id="PF03275">
    <property type="entry name" value="GLF"/>
    <property type="match status" value="1"/>
</dbReference>
<evidence type="ECO:0000256" key="1">
    <source>
        <dbReference type="ARBA" id="ARBA00001974"/>
    </source>
</evidence>
<evidence type="ECO:0000256" key="3">
    <source>
        <dbReference type="ARBA" id="ARBA00022630"/>
    </source>
</evidence>
<dbReference type="EMBL" id="JAVLUS010000013">
    <property type="protein sequence ID" value="MDS1115358.1"/>
    <property type="molecule type" value="Genomic_DNA"/>
</dbReference>
<dbReference type="NCBIfam" id="TIGR00031">
    <property type="entry name" value="UDP-GALP_mutase"/>
    <property type="match status" value="1"/>
</dbReference>
<dbReference type="GO" id="GO:0008767">
    <property type="term" value="F:UDP-galactopyranose mutase activity"/>
    <property type="evidence" value="ECO:0007669"/>
    <property type="project" value="UniProtKB-EC"/>
</dbReference>
<evidence type="ECO:0000256" key="2">
    <source>
        <dbReference type="ARBA" id="ARBA00009321"/>
    </source>
</evidence>
<gene>
    <name evidence="7" type="primary">glf</name>
    <name evidence="7" type="ORF">RD149_16490</name>
</gene>
<dbReference type="EC" id="5.4.99.9" evidence="7"/>
<dbReference type="PANTHER" id="PTHR21197">
    <property type="entry name" value="UDP-GALACTOPYRANOSE MUTASE"/>
    <property type="match status" value="1"/>
</dbReference>
<dbReference type="InterPro" id="IPR015899">
    <property type="entry name" value="UDP-GalPyranose_mutase_C"/>
</dbReference>
<evidence type="ECO:0000259" key="6">
    <source>
        <dbReference type="Pfam" id="PF03275"/>
    </source>
</evidence>
<dbReference type="SUPFAM" id="SSF54373">
    <property type="entry name" value="FAD-linked reductases, C-terminal domain"/>
    <property type="match status" value="1"/>
</dbReference>
<evidence type="ECO:0000313" key="7">
    <source>
        <dbReference type="EMBL" id="MDS1115358.1"/>
    </source>
</evidence>
<organism evidence="7 8">
    <name type="scientific">Gordonia westfalica</name>
    <dbReference type="NCBI Taxonomy" id="158898"/>
    <lineage>
        <taxon>Bacteria</taxon>
        <taxon>Bacillati</taxon>
        <taxon>Actinomycetota</taxon>
        <taxon>Actinomycetes</taxon>
        <taxon>Mycobacteriales</taxon>
        <taxon>Gordoniaceae</taxon>
        <taxon>Gordonia</taxon>
    </lineage>
</organism>
<evidence type="ECO:0000256" key="4">
    <source>
        <dbReference type="ARBA" id="ARBA00022827"/>
    </source>
</evidence>
<comment type="similarity">
    <text evidence="2">Belongs to the UDP-galactopyranose/dTDP-fucopyranose mutase family.</text>
</comment>
<dbReference type="SUPFAM" id="SSF51971">
    <property type="entry name" value="Nucleotide-binding domain"/>
    <property type="match status" value="1"/>
</dbReference>
<evidence type="ECO:0000313" key="8">
    <source>
        <dbReference type="Proteomes" id="UP001265083"/>
    </source>
</evidence>
<feature type="domain" description="UDP-galactopyranose mutase C-terminal" evidence="6">
    <location>
        <begin position="155"/>
        <end position="366"/>
    </location>
</feature>
<dbReference type="PANTHER" id="PTHR21197:SF0">
    <property type="entry name" value="UDP-GALACTOPYRANOSE MUTASE"/>
    <property type="match status" value="1"/>
</dbReference>
<keyword evidence="4" id="KW-0274">FAD</keyword>
<dbReference type="InterPro" id="IPR004379">
    <property type="entry name" value="UDP-GALP_mutase"/>
</dbReference>
<sequence>MATSSSFDLIVVGSGFFGLTVAERAATQLGKRVLVIERRHHLGGNAYSEAEPATGIEVHKYGAHLFHTSNDRVWEYVNQFTDFTNYQHRVFALHNGQAYQFPMGLGLISQFFGRYYSPDEARKLIAEQAGEIDTADAKNLEEKAISLIGRPLYEAFIKHYTAKQWQTDPTELPAGNITRLPVRYTFDNRYFNDKYEGLPVDGYTAWLENMAADERIEVRLSTDWFAVRDELRAQNPDAPIVYTGPLDRYFEYSAGRLGWRTLDFETEVLDTGDFQGTPVMNYNDADVPYTRIHEFRHFHPERDSYPADKTVIMREFSRFAKDDDEPYYPINTAEDREMLSAYRELARTETASANVLFGGRLGTYQYLDMHMAIASALTMFDNTLAPHLRDGAPLVADPAGAE</sequence>
<keyword evidence="3" id="KW-0285">Flavoprotein</keyword>